<evidence type="ECO:0000256" key="1">
    <source>
        <dbReference type="ARBA" id="ARBA00009437"/>
    </source>
</evidence>
<dbReference type="SUPFAM" id="SSF46785">
    <property type="entry name" value="Winged helix' DNA-binding domain"/>
    <property type="match status" value="1"/>
</dbReference>
<keyword evidence="3" id="KW-0238">DNA-binding</keyword>
<comment type="similarity">
    <text evidence="1">Belongs to the LysR transcriptional regulatory family.</text>
</comment>
<dbReference type="SUPFAM" id="SSF53850">
    <property type="entry name" value="Periplasmic binding protein-like II"/>
    <property type="match status" value="1"/>
</dbReference>
<evidence type="ECO:0000256" key="3">
    <source>
        <dbReference type="ARBA" id="ARBA00023125"/>
    </source>
</evidence>
<accession>A0A372JNE8</accession>
<dbReference type="PANTHER" id="PTHR30346:SF28">
    <property type="entry name" value="HTH-TYPE TRANSCRIPTIONAL REGULATOR CYNR"/>
    <property type="match status" value="1"/>
</dbReference>
<feature type="domain" description="HTH lysR-type" evidence="5">
    <location>
        <begin position="1"/>
        <end position="58"/>
    </location>
</feature>
<dbReference type="InterPro" id="IPR036390">
    <property type="entry name" value="WH_DNA-bd_sf"/>
</dbReference>
<comment type="caution">
    <text evidence="6">The sequence shown here is derived from an EMBL/GenBank/DDBJ whole genome shotgun (WGS) entry which is preliminary data.</text>
</comment>
<evidence type="ECO:0000313" key="6">
    <source>
        <dbReference type="EMBL" id="RFU41500.1"/>
    </source>
</evidence>
<dbReference type="InterPro" id="IPR005119">
    <property type="entry name" value="LysR_subst-bd"/>
</dbReference>
<keyword evidence="2" id="KW-0805">Transcription regulation</keyword>
<evidence type="ECO:0000313" key="7">
    <source>
        <dbReference type="Proteomes" id="UP000261811"/>
    </source>
</evidence>
<dbReference type="InterPro" id="IPR000847">
    <property type="entry name" value="LysR_HTH_N"/>
</dbReference>
<evidence type="ECO:0000256" key="4">
    <source>
        <dbReference type="ARBA" id="ARBA00023163"/>
    </source>
</evidence>
<dbReference type="PANTHER" id="PTHR30346">
    <property type="entry name" value="TRANSCRIPTIONAL DUAL REGULATOR HCAR-RELATED"/>
    <property type="match status" value="1"/>
</dbReference>
<gene>
    <name evidence="6" type="ORF">DZF91_11520</name>
</gene>
<dbReference type="PRINTS" id="PR00039">
    <property type="entry name" value="HTHLYSR"/>
</dbReference>
<dbReference type="Gene3D" id="3.40.190.290">
    <property type="match status" value="1"/>
</dbReference>
<dbReference type="FunFam" id="1.10.10.10:FF:000001">
    <property type="entry name" value="LysR family transcriptional regulator"/>
    <property type="match status" value="1"/>
</dbReference>
<keyword evidence="4" id="KW-0804">Transcription</keyword>
<evidence type="ECO:0000259" key="5">
    <source>
        <dbReference type="PROSITE" id="PS50931"/>
    </source>
</evidence>
<dbReference type="InterPro" id="IPR036388">
    <property type="entry name" value="WH-like_DNA-bd_sf"/>
</dbReference>
<keyword evidence="7" id="KW-1185">Reference proteome</keyword>
<organism evidence="6 7">
    <name type="scientific">Actinomadura logoneensis</name>
    <dbReference type="NCBI Taxonomy" id="2293572"/>
    <lineage>
        <taxon>Bacteria</taxon>
        <taxon>Bacillati</taxon>
        <taxon>Actinomycetota</taxon>
        <taxon>Actinomycetes</taxon>
        <taxon>Streptosporangiales</taxon>
        <taxon>Thermomonosporaceae</taxon>
        <taxon>Actinomadura</taxon>
    </lineage>
</organism>
<dbReference type="GO" id="GO:0032993">
    <property type="term" value="C:protein-DNA complex"/>
    <property type="evidence" value="ECO:0007669"/>
    <property type="project" value="TreeGrafter"/>
</dbReference>
<dbReference type="Pfam" id="PF00126">
    <property type="entry name" value="HTH_1"/>
    <property type="match status" value="1"/>
</dbReference>
<dbReference type="Proteomes" id="UP000261811">
    <property type="component" value="Unassembled WGS sequence"/>
</dbReference>
<sequence length="297" mass="32025">MDLQTVRWFLAVADHGHVTNAAQELRVSQPGLSRAIARLEHDLGVPLFDRVGRGVELSPFGRVFAEHARRLAAEEEAARRALAQAADPTRGEVALAFLHTQGPSFVPDLVRRFRETRPGVTFRLIQDRAGRITAAVRDGRADLAITSPRPAGTDLQWRPLVTERLLLAVPEGHPLARRRLVRTAELAGEPVVAFQQGTGLRAIAEEMFAAAGIAPEMPFEGEESATVRGLVAAGLGVAVVAPPLPGEAHGVAHVRLADPLAVRTIGLTWSDARSRPPVAEAFRRFVLTPGQTPDPDN</sequence>
<dbReference type="AlphaFoldDB" id="A0A372JNE8"/>
<dbReference type="GO" id="GO:0003700">
    <property type="term" value="F:DNA-binding transcription factor activity"/>
    <property type="evidence" value="ECO:0007669"/>
    <property type="project" value="InterPro"/>
</dbReference>
<dbReference type="CDD" id="cd08434">
    <property type="entry name" value="PBP2_GltC_like"/>
    <property type="match status" value="1"/>
</dbReference>
<protein>
    <submittedName>
        <fullName evidence="6">LysR family transcriptional regulator</fullName>
    </submittedName>
</protein>
<proteinExistence type="inferred from homology"/>
<dbReference type="RefSeq" id="WP_117357467.1">
    <property type="nucleotide sequence ID" value="NZ_QURH01000207.1"/>
</dbReference>
<name>A0A372JNE8_9ACTN</name>
<dbReference type="GO" id="GO:0003677">
    <property type="term" value="F:DNA binding"/>
    <property type="evidence" value="ECO:0007669"/>
    <property type="project" value="UniProtKB-KW"/>
</dbReference>
<dbReference type="Pfam" id="PF03466">
    <property type="entry name" value="LysR_substrate"/>
    <property type="match status" value="1"/>
</dbReference>
<dbReference type="EMBL" id="QURH01000207">
    <property type="protein sequence ID" value="RFU41500.1"/>
    <property type="molecule type" value="Genomic_DNA"/>
</dbReference>
<dbReference type="OrthoDB" id="3181812at2"/>
<evidence type="ECO:0000256" key="2">
    <source>
        <dbReference type="ARBA" id="ARBA00023015"/>
    </source>
</evidence>
<dbReference type="PROSITE" id="PS50931">
    <property type="entry name" value="HTH_LYSR"/>
    <property type="match status" value="1"/>
</dbReference>
<dbReference type="Gene3D" id="1.10.10.10">
    <property type="entry name" value="Winged helix-like DNA-binding domain superfamily/Winged helix DNA-binding domain"/>
    <property type="match status" value="1"/>
</dbReference>
<reference evidence="6 7" key="1">
    <citation type="submission" date="2018-08" db="EMBL/GenBank/DDBJ databases">
        <title>Actinomadura jelena sp. nov., a novel Actinomycete isolated from soil in Chad.</title>
        <authorList>
            <person name="Shi L."/>
        </authorList>
    </citation>
    <scope>NUCLEOTIDE SEQUENCE [LARGE SCALE GENOMIC DNA]</scope>
    <source>
        <strain evidence="6 7">NEAU-G17</strain>
    </source>
</reference>